<reference evidence="1 2" key="1">
    <citation type="submission" date="2017-05" db="EMBL/GenBank/DDBJ databases">
        <authorList>
            <person name="Varghese N."/>
            <person name="Submissions S."/>
        </authorList>
    </citation>
    <scope>NUCLEOTIDE SEQUENCE [LARGE SCALE GENOMIC DNA]</scope>
    <source>
        <strain evidence="1 2">DSM 21985</strain>
    </source>
</reference>
<organism evidence="1 2">
    <name type="scientific">Gracilimonas mengyeensis</name>
    <dbReference type="NCBI Taxonomy" id="1302730"/>
    <lineage>
        <taxon>Bacteria</taxon>
        <taxon>Pseudomonadati</taxon>
        <taxon>Balneolota</taxon>
        <taxon>Balneolia</taxon>
        <taxon>Balneolales</taxon>
        <taxon>Balneolaceae</taxon>
        <taxon>Gracilimonas</taxon>
    </lineage>
</organism>
<gene>
    <name evidence="1" type="ORF">SAMN06265219_102399</name>
</gene>
<evidence type="ECO:0000313" key="1">
    <source>
        <dbReference type="EMBL" id="SMO48359.1"/>
    </source>
</evidence>
<accession>A0A521BMN3</accession>
<proteinExistence type="predicted"/>
<dbReference type="Proteomes" id="UP000317557">
    <property type="component" value="Unassembled WGS sequence"/>
</dbReference>
<name>A0A521BMN3_9BACT</name>
<dbReference type="RefSeq" id="WP_142453392.1">
    <property type="nucleotide sequence ID" value="NZ_FXTP01000002.1"/>
</dbReference>
<dbReference type="EMBL" id="FXTP01000002">
    <property type="protein sequence ID" value="SMO48359.1"/>
    <property type="molecule type" value="Genomic_DNA"/>
</dbReference>
<sequence length="144" mass="16606">MSIHKRYLRKFGYSITKNRIIELLDGYALDSKEKTKQVRVPRSDWSDFEFVVRVDSDFVIASSSENDDVVDAELIRKEDGLNFTVIKEITPETHPWIAETIPKGSELEYTDKPHYGTINRYDGLALDVDGTPTQVNYDFITVKK</sequence>
<dbReference type="AlphaFoldDB" id="A0A521BMN3"/>
<keyword evidence="2" id="KW-1185">Reference proteome</keyword>
<protein>
    <submittedName>
        <fullName evidence="1">Uncharacterized protein</fullName>
    </submittedName>
</protein>
<evidence type="ECO:0000313" key="2">
    <source>
        <dbReference type="Proteomes" id="UP000317557"/>
    </source>
</evidence>